<dbReference type="AlphaFoldDB" id="A0A7K1V396"/>
<dbReference type="InterPro" id="IPR036689">
    <property type="entry name" value="ESAT-6-like_sf"/>
</dbReference>
<reference evidence="2 3" key="1">
    <citation type="submission" date="2019-12" db="EMBL/GenBank/DDBJ databases">
        <title>Nocardia sp. nov. ET3-3 isolated from soil.</title>
        <authorList>
            <person name="Kanchanasin P."/>
            <person name="Tanasupawat S."/>
            <person name="Yuki M."/>
            <person name="Kudo T."/>
        </authorList>
    </citation>
    <scope>NUCLEOTIDE SEQUENCE [LARGE SCALE GENOMIC DNA]</scope>
    <source>
        <strain evidence="2 3">ET3-3</strain>
    </source>
</reference>
<organism evidence="2 3">
    <name type="scientific">Nocardia terrae</name>
    <dbReference type="NCBI Taxonomy" id="2675851"/>
    <lineage>
        <taxon>Bacteria</taxon>
        <taxon>Bacillati</taxon>
        <taxon>Actinomycetota</taxon>
        <taxon>Actinomycetes</taxon>
        <taxon>Mycobacteriales</taxon>
        <taxon>Nocardiaceae</taxon>
        <taxon>Nocardia</taxon>
    </lineage>
</organism>
<name>A0A7K1V396_9NOCA</name>
<evidence type="ECO:0000256" key="1">
    <source>
        <dbReference type="SAM" id="MobiDB-lite"/>
    </source>
</evidence>
<feature type="region of interest" description="Disordered" evidence="1">
    <location>
        <begin position="1"/>
        <end position="24"/>
    </location>
</feature>
<sequence>MRNWLSHTSSRSDRRCRSHRKPKLPATGLIEPPWSAWNNTCETALAIRQKLTCERRSAMIISTPMGGVGDSGGLFVVPEDVQAFGKYALDVADTMRAALKLVEQEVDSLTTAGWTGEAAKFFSKGWGECSDGGHTTIDALTTLAGKLGVTAETYTSHDLLSADGFTSLDRS</sequence>
<evidence type="ECO:0000313" key="2">
    <source>
        <dbReference type="EMBL" id="MVU81113.1"/>
    </source>
</evidence>
<keyword evidence="3" id="KW-1185">Reference proteome</keyword>
<dbReference type="InterPro" id="IPR010310">
    <property type="entry name" value="T7SS_ESAT-6-like"/>
</dbReference>
<accession>A0A7K1V396</accession>
<evidence type="ECO:0008006" key="4">
    <source>
        <dbReference type="Google" id="ProtNLM"/>
    </source>
</evidence>
<evidence type="ECO:0000313" key="3">
    <source>
        <dbReference type="Proteomes" id="UP000466794"/>
    </source>
</evidence>
<dbReference type="Gene3D" id="1.10.287.1060">
    <property type="entry name" value="ESAT-6-like"/>
    <property type="match status" value="1"/>
</dbReference>
<gene>
    <name evidence="2" type="ORF">GPX89_28185</name>
</gene>
<dbReference type="Proteomes" id="UP000466794">
    <property type="component" value="Unassembled WGS sequence"/>
</dbReference>
<dbReference type="EMBL" id="WRPP01000006">
    <property type="protein sequence ID" value="MVU81113.1"/>
    <property type="molecule type" value="Genomic_DNA"/>
</dbReference>
<dbReference type="Pfam" id="PF06013">
    <property type="entry name" value="WXG100"/>
    <property type="match status" value="1"/>
</dbReference>
<dbReference type="SUPFAM" id="SSF140453">
    <property type="entry name" value="EsxAB dimer-like"/>
    <property type="match status" value="1"/>
</dbReference>
<comment type="caution">
    <text evidence="2">The sequence shown here is derived from an EMBL/GenBank/DDBJ whole genome shotgun (WGS) entry which is preliminary data.</text>
</comment>
<protein>
    <recommendedName>
        <fullName evidence="4">WXG100 family type VII secretion target</fullName>
    </recommendedName>
</protein>
<proteinExistence type="predicted"/>